<evidence type="ECO:0000313" key="2">
    <source>
        <dbReference type="Proteomes" id="UP000015500"/>
    </source>
</evidence>
<protein>
    <recommendedName>
        <fullName evidence="3">Zorya protein ZorC EH domain-containing protein</fullName>
    </recommendedName>
</protein>
<evidence type="ECO:0000313" key="1">
    <source>
        <dbReference type="EMBL" id="AGT31734.1"/>
    </source>
</evidence>
<keyword evidence="2" id="KW-1185">Reference proteome</keyword>
<dbReference type="PATRIC" id="fig|1345697.3.peg.1362"/>
<name>S5YYH2_GEOG3</name>
<evidence type="ECO:0008006" key="3">
    <source>
        <dbReference type="Google" id="ProtNLM"/>
    </source>
</evidence>
<sequence>MKYEYEPVLLKRWLREARPPLLKQTVEYSAEKYQGVLERLSEQFTQIANAPVSAFQEWVQQLSRREKLLLPNLYKKELPDEIKKAMIESIQRHIQHERRLFRVLVDVMYETCDLDEIWKLLRYAYAAHIEKIEKRMEKEKSEKWRRYLLSRDPIVYLATEAYQSEKGILDELETFYLTKNFPLFKLVLMEIFQLADESFFLKEQNLYQDIFVSATNEQQQKMAHALIKKCKLNRVKPLGKLIFEKLQTYRRKPMLWRYVGEEEKSRFAQWIMKLELKDFFGGVNKNHERFQYWEKFIPQLEDVVVTDERTTLIMYFRDVVIIEVLGTGAVYIYRADVFQRHFQPKIDRMLAERERFANKAWLKAREVRRTELMDRNLTIPGGWLRHNGGWQWKFDEWLRRELGWEVKRDVLLQKETENDEGCFDAD</sequence>
<gene>
    <name evidence="1" type="ORF">M493_07245</name>
</gene>
<dbReference type="KEGG" id="gjf:M493_07245"/>
<accession>S5YYH2</accession>
<organism evidence="1 2">
    <name type="scientific">Geobacillus genomosp. 3</name>
    <dbReference type="NCBI Taxonomy" id="1921421"/>
    <lineage>
        <taxon>Bacteria</taxon>
        <taxon>Bacillati</taxon>
        <taxon>Bacillota</taxon>
        <taxon>Bacilli</taxon>
        <taxon>Bacillales</taxon>
        <taxon>Anoxybacillaceae</taxon>
        <taxon>Geobacillus</taxon>
    </lineage>
</organism>
<dbReference type="OrthoDB" id="2447593at2"/>
<dbReference type="Proteomes" id="UP000015500">
    <property type="component" value="Chromosome"/>
</dbReference>
<dbReference type="EMBL" id="CP006254">
    <property type="protein sequence ID" value="AGT31734.1"/>
    <property type="molecule type" value="Genomic_DNA"/>
</dbReference>
<proteinExistence type="predicted"/>
<dbReference type="RefSeq" id="WP_020959544.1">
    <property type="nucleotide sequence ID" value="NC_022080.4"/>
</dbReference>
<reference evidence="1 2" key="1">
    <citation type="journal article" date="2014" name="Genome Announc.">
        <title>Complete Genome Sequence of the Thermophilic Polychlorinated Biphenyl Degrader Geobacillus sp. Strain JF8 (NBRC 109937).</title>
        <authorList>
            <person name="Shintani M."/>
            <person name="Ohtsubo Y."/>
            <person name="Fukuda K."/>
            <person name="Hosoyama A."/>
            <person name="Ohji S."/>
            <person name="Yamazoe A."/>
            <person name="Fujita N."/>
            <person name="Nagata Y."/>
            <person name="Tsuda M."/>
            <person name="Hatta T."/>
            <person name="Kimbara K."/>
        </authorList>
    </citation>
    <scope>NUCLEOTIDE SEQUENCE [LARGE SCALE GENOMIC DNA]</scope>
    <source>
        <strain evidence="1 2">JF8</strain>
    </source>
</reference>
<dbReference type="AlphaFoldDB" id="S5YYH2"/>
<dbReference type="STRING" id="1921421.M493_07245"/>
<dbReference type="HOGENOM" id="CLU_643657_0_0_9"/>